<proteinExistence type="predicted"/>
<reference evidence="1" key="1">
    <citation type="journal article" date="2014" name="Nat. Commun.">
        <title>Genome sequence of mungbean and insights into evolution within Vigna species.</title>
        <authorList>
            <person name="Kang Y.J."/>
            <person name="Kim S.K."/>
            <person name="Kim M.Y."/>
            <person name="Lestari P."/>
            <person name="Kim K.H."/>
            <person name="Ha B.K."/>
            <person name="Jun T.H."/>
            <person name="Hwang W.J."/>
            <person name="Lee T."/>
            <person name="Lee J."/>
            <person name="Shim S."/>
            <person name="Yoon M.Y."/>
            <person name="Jang Y.E."/>
            <person name="Han K.S."/>
            <person name="Taeprayoon P."/>
            <person name="Yoon N."/>
            <person name="Somta P."/>
            <person name="Tanya P."/>
            <person name="Kim K.S."/>
            <person name="Gwag J.G."/>
            <person name="Moon J.K."/>
            <person name="Lee Y.H."/>
            <person name="Park B.S."/>
            <person name="Bombarely A."/>
            <person name="Doyle J.J."/>
            <person name="Jackson S.A."/>
            <person name="Schafleitner R."/>
            <person name="Srinives P."/>
            <person name="Varshney R.K."/>
            <person name="Lee S.H."/>
        </authorList>
    </citation>
    <scope>NUCLEOTIDE SEQUENCE [LARGE SCALE GENOMIC DNA]</scope>
    <source>
        <strain evidence="1">cv. VC1973A</strain>
    </source>
</reference>
<protein>
    <submittedName>
        <fullName evidence="2">Heavy metal-associated isoprenylated plant protein 47</fullName>
    </submittedName>
</protein>
<dbReference type="KEGG" id="vra:106764561"/>
<name>A0A1S3UE58_VIGRR</name>
<dbReference type="InterPro" id="IPR042885">
    <property type="entry name" value="HIPP47/16"/>
</dbReference>
<dbReference type="OrthoDB" id="692882at2759"/>
<dbReference type="Proteomes" id="UP000087766">
    <property type="component" value="Chromosome 6"/>
</dbReference>
<accession>A0A1S3UE58</accession>
<sequence length="79" mass="8678">MTVMRQKIEIEVPLHCGKCKKKIMSICTTAYGVCSVSFEREGKDKVVIKGEGVDAAGVTVCLREKVNKYAKLITVAKDT</sequence>
<evidence type="ECO:0000313" key="1">
    <source>
        <dbReference type="Proteomes" id="UP000087766"/>
    </source>
</evidence>
<dbReference type="PANTHER" id="PTHR46932:SF12">
    <property type="entry name" value="HEAVY METAL-ASSOCIATED ISOPRENYLATED PLANT PROTEIN 47"/>
    <property type="match status" value="1"/>
</dbReference>
<reference evidence="2" key="2">
    <citation type="submission" date="2025-08" db="UniProtKB">
        <authorList>
            <consortium name="RefSeq"/>
        </authorList>
    </citation>
    <scope>IDENTIFICATION</scope>
    <source>
        <tissue evidence="2">Leaf</tissue>
    </source>
</reference>
<dbReference type="GeneID" id="106764561"/>
<evidence type="ECO:0000313" key="2">
    <source>
        <dbReference type="RefSeq" id="XP_014504313.1"/>
    </source>
</evidence>
<dbReference type="RefSeq" id="XP_014504313.1">
    <property type="nucleotide sequence ID" value="XM_014648827.2"/>
</dbReference>
<organism evidence="1 2">
    <name type="scientific">Vigna radiata var. radiata</name>
    <name type="common">Mung bean</name>
    <name type="synonym">Phaseolus aureus</name>
    <dbReference type="NCBI Taxonomy" id="3916"/>
    <lineage>
        <taxon>Eukaryota</taxon>
        <taxon>Viridiplantae</taxon>
        <taxon>Streptophyta</taxon>
        <taxon>Embryophyta</taxon>
        <taxon>Tracheophyta</taxon>
        <taxon>Spermatophyta</taxon>
        <taxon>Magnoliopsida</taxon>
        <taxon>eudicotyledons</taxon>
        <taxon>Gunneridae</taxon>
        <taxon>Pentapetalae</taxon>
        <taxon>rosids</taxon>
        <taxon>fabids</taxon>
        <taxon>Fabales</taxon>
        <taxon>Fabaceae</taxon>
        <taxon>Papilionoideae</taxon>
        <taxon>50 kb inversion clade</taxon>
        <taxon>NPAAA clade</taxon>
        <taxon>indigoferoid/millettioid clade</taxon>
        <taxon>Phaseoleae</taxon>
        <taxon>Vigna</taxon>
    </lineage>
</organism>
<dbReference type="AlphaFoldDB" id="A0A1S3UE58"/>
<dbReference type="PANTHER" id="PTHR46932">
    <property type="entry name" value="HEAVY METAL-ASSOCIATED ISOPRENYLATED PLANT PROTEIN 47"/>
    <property type="match status" value="1"/>
</dbReference>
<keyword evidence="1" id="KW-1185">Reference proteome</keyword>
<dbReference type="Gene3D" id="3.30.70.100">
    <property type="match status" value="1"/>
</dbReference>
<gene>
    <name evidence="2" type="primary">LOC106764561</name>
</gene>